<dbReference type="Gene3D" id="1.10.10.10">
    <property type="entry name" value="Winged helix-like DNA-binding domain superfamily/Winged helix DNA-binding domain"/>
    <property type="match status" value="1"/>
</dbReference>
<dbReference type="AlphaFoldDB" id="A0AAD0UTU6"/>
<dbReference type="InterPro" id="IPR036390">
    <property type="entry name" value="WH_DNA-bd_sf"/>
</dbReference>
<evidence type="ECO:0000313" key="6">
    <source>
        <dbReference type="Proteomes" id="UP000276407"/>
    </source>
</evidence>
<gene>
    <name evidence="5" type="ORF">EFP84_14430</name>
</gene>
<feature type="domain" description="HTH hxlR-type" evidence="4">
    <location>
        <begin position="1"/>
        <end position="91"/>
    </location>
</feature>
<keyword evidence="3" id="KW-0804">Transcription</keyword>
<reference evidence="5 6" key="1">
    <citation type="submission" date="2018-11" db="EMBL/GenBank/DDBJ databases">
        <title>Complete genome sequence of Leptospira kmetyi isolate LS 001/16 from soil sample associated with a leptospirosis patient in Kelantan.</title>
        <authorList>
            <person name="Muhammad Yusoff F."/>
            <person name="Muhammad Yusoff S."/>
            <person name="Ahmad M.N."/>
            <person name="Yusof N.Y."/>
            <person name="Aziah I."/>
        </authorList>
    </citation>
    <scope>NUCLEOTIDE SEQUENCE [LARGE SCALE GENOMIC DNA]</scope>
    <source>
        <strain evidence="5 6">LS 001/16</strain>
    </source>
</reference>
<dbReference type="KEGG" id="lkm:EFP84_14430"/>
<evidence type="ECO:0000313" key="5">
    <source>
        <dbReference type="EMBL" id="AYV57570.1"/>
    </source>
</evidence>
<accession>A0AAD0UTU6</accession>
<dbReference type="PROSITE" id="PS51118">
    <property type="entry name" value="HTH_HXLR"/>
    <property type="match status" value="1"/>
</dbReference>
<sequence length="93" mass="10776">MELLDLLGQRWVLRILWEMRTDEPLTFRELQSQCEAVSPTILNSRLKELRENGFVSLRDGGGFELTKFGNDLVSSLISLNEIANRMKKHLDRS</sequence>
<evidence type="ECO:0000256" key="3">
    <source>
        <dbReference type="ARBA" id="ARBA00023163"/>
    </source>
</evidence>
<dbReference type="InterPro" id="IPR036388">
    <property type="entry name" value="WH-like_DNA-bd_sf"/>
</dbReference>
<evidence type="ECO:0000256" key="2">
    <source>
        <dbReference type="ARBA" id="ARBA00023125"/>
    </source>
</evidence>
<evidence type="ECO:0000256" key="1">
    <source>
        <dbReference type="ARBA" id="ARBA00023015"/>
    </source>
</evidence>
<dbReference type="GO" id="GO:0003677">
    <property type="term" value="F:DNA binding"/>
    <property type="evidence" value="ECO:0007669"/>
    <property type="project" value="UniProtKB-KW"/>
</dbReference>
<dbReference type="PANTHER" id="PTHR33204:SF37">
    <property type="entry name" value="HTH-TYPE TRANSCRIPTIONAL REGULATOR YODB"/>
    <property type="match status" value="1"/>
</dbReference>
<dbReference type="Pfam" id="PF01638">
    <property type="entry name" value="HxlR"/>
    <property type="match status" value="1"/>
</dbReference>
<evidence type="ECO:0000259" key="4">
    <source>
        <dbReference type="PROSITE" id="PS51118"/>
    </source>
</evidence>
<dbReference type="InterPro" id="IPR002577">
    <property type="entry name" value="HTH_HxlR"/>
</dbReference>
<dbReference type="RefSeq" id="WP_123180361.1">
    <property type="nucleotide sequence ID" value="NZ_CP033614.1"/>
</dbReference>
<organism evidence="5 6">
    <name type="scientific">Leptospira kmetyi</name>
    <dbReference type="NCBI Taxonomy" id="408139"/>
    <lineage>
        <taxon>Bacteria</taxon>
        <taxon>Pseudomonadati</taxon>
        <taxon>Spirochaetota</taxon>
        <taxon>Spirochaetia</taxon>
        <taxon>Leptospirales</taxon>
        <taxon>Leptospiraceae</taxon>
        <taxon>Leptospira</taxon>
    </lineage>
</organism>
<dbReference type="EMBL" id="CP033614">
    <property type="protein sequence ID" value="AYV57570.1"/>
    <property type="molecule type" value="Genomic_DNA"/>
</dbReference>
<dbReference type="Proteomes" id="UP000276407">
    <property type="component" value="Chromosome 1"/>
</dbReference>
<protein>
    <submittedName>
        <fullName evidence="5">Transcriptional regulator</fullName>
    </submittedName>
</protein>
<keyword evidence="1" id="KW-0805">Transcription regulation</keyword>
<dbReference type="PANTHER" id="PTHR33204">
    <property type="entry name" value="TRANSCRIPTIONAL REGULATOR, MARR FAMILY"/>
    <property type="match status" value="1"/>
</dbReference>
<name>A0AAD0UTU6_9LEPT</name>
<dbReference type="SUPFAM" id="SSF46785">
    <property type="entry name" value="Winged helix' DNA-binding domain"/>
    <property type="match status" value="1"/>
</dbReference>
<keyword evidence="2" id="KW-0238">DNA-binding</keyword>
<proteinExistence type="predicted"/>